<sequence>MSHQIGDLIAGRYRVQSILGQGGTGITFAVKNVYNYQHYALKALSLKGIQEWKQLELFEREAKVLSQLNHPAIPNYIDYFQIDIEADRWFNIVQELAPGKSLADWVKDGWNPSQEKVRCLAFQILDILKYLHELTPPIIHRDIKPQNIIRSDKGQIYLVDFGAVQNVYQSTMMGSTVVGTYGYMAPEHSQGKVVPATDLYSLGATLLFLLTHCSPTDLPQKRLKIDFRSTVQLEPQFADWLDLMLEPAIEDRLDSAQAAIDVLPVLRRVSPLSIAPPKAIAPPRQPMGSRVKLKRTRTHLVLEIPPAGLKFETVGLGCFALFWNGLILLWTLGAVAVGGSFIIPLLSIPFGLMGIVMAGAALYGMAGCERLEISPQTFELVWQVATFRLRYRRSGRTADIDGIKLTTTHTRNNRPVKGCTLLEGANAHIFGIMLSPREKVWLVAEIGDFLTSRQQ</sequence>
<dbReference type="PROSITE" id="PS50011">
    <property type="entry name" value="PROTEIN_KINASE_DOM"/>
    <property type="match status" value="1"/>
</dbReference>
<dbReference type="STRING" id="329726.AM1_4319"/>
<proteinExistence type="predicted"/>
<dbReference type="Gene3D" id="1.10.510.10">
    <property type="entry name" value="Transferase(Phosphotransferase) domain 1"/>
    <property type="match status" value="1"/>
</dbReference>
<evidence type="ECO:0000313" key="13">
    <source>
        <dbReference type="Proteomes" id="UP000000268"/>
    </source>
</evidence>
<keyword evidence="6 9" id="KW-0067">ATP-binding</keyword>
<keyword evidence="4 9" id="KW-0547">Nucleotide-binding</keyword>
<evidence type="ECO:0000256" key="8">
    <source>
        <dbReference type="ARBA" id="ARBA00048679"/>
    </source>
</evidence>
<feature type="domain" description="Protein kinase" evidence="11">
    <location>
        <begin position="13"/>
        <end position="266"/>
    </location>
</feature>
<dbReference type="Pfam" id="PF00069">
    <property type="entry name" value="Pkinase"/>
    <property type="match status" value="1"/>
</dbReference>
<reference evidence="12 13" key="1">
    <citation type="journal article" date="2008" name="Proc. Natl. Acad. Sci. U.S.A.">
        <title>Niche adaptation and genome expansion in the chlorophyll d-producing cyanobacterium Acaryochloris marina.</title>
        <authorList>
            <person name="Swingley W.D."/>
            <person name="Chen M."/>
            <person name="Cheung P.C."/>
            <person name="Conrad A.L."/>
            <person name="Dejesa L.C."/>
            <person name="Hao J."/>
            <person name="Honchak B.M."/>
            <person name="Karbach L.E."/>
            <person name="Kurdoglu A."/>
            <person name="Lahiri S."/>
            <person name="Mastrian S.D."/>
            <person name="Miyashita H."/>
            <person name="Page L."/>
            <person name="Ramakrishna P."/>
            <person name="Satoh S."/>
            <person name="Sattley W.M."/>
            <person name="Shimada Y."/>
            <person name="Taylor H.L."/>
            <person name="Tomo T."/>
            <person name="Tsuchiya T."/>
            <person name="Wang Z.T."/>
            <person name="Raymond J."/>
            <person name="Mimuro M."/>
            <person name="Blankenship R.E."/>
            <person name="Touchman J.W."/>
        </authorList>
    </citation>
    <scope>NUCLEOTIDE SEQUENCE [LARGE SCALE GENOMIC DNA]</scope>
    <source>
        <strain evidence="13">MBIC 11017</strain>
    </source>
</reference>
<keyword evidence="13" id="KW-1185">Reference proteome</keyword>
<keyword evidence="2" id="KW-0723">Serine/threonine-protein kinase</keyword>
<keyword evidence="10" id="KW-0472">Membrane</keyword>
<feature type="binding site" evidence="9">
    <location>
        <position position="42"/>
    </location>
    <ligand>
        <name>ATP</name>
        <dbReference type="ChEBI" id="CHEBI:30616"/>
    </ligand>
</feature>
<dbReference type="eggNOG" id="COG0515">
    <property type="taxonomic scope" value="Bacteria"/>
</dbReference>
<keyword evidence="3" id="KW-0808">Transferase</keyword>
<evidence type="ECO:0000256" key="1">
    <source>
        <dbReference type="ARBA" id="ARBA00012513"/>
    </source>
</evidence>
<dbReference type="GO" id="GO:0004674">
    <property type="term" value="F:protein serine/threonine kinase activity"/>
    <property type="evidence" value="ECO:0007669"/>
    <property type="project" value="UniProtKB-KW"/>
</dbReference>
<gene>
    <name evidence="12" type="ordered locus">AM1_4319</name>
</gene>
<feature type="transmembrane region" description="Helical" evidence="10">
    <location>
        <begin position="314"/>
        <end position="335"/>
    </location>
</feature>
<evidence type="ECO:0000313" key="12">
    <source>
        <dbReference type="EMBL" id="ABW29298.1"/>
    </source>
</evidence>
<dbReference type="PANTHER" id="PTHR24363">
    <property type="entry name" value="SERINE/THREONINE PROTEIN KINASE"/>
    <property type="match status" value="1"/>
</dbReference>
<evidence type="ECO:0000256" key="9">
    <source>
        <dbReference type="PROSITE-ProRule" id="PRU10141"/>
    </source>
</evidence>
<feature type="transmembrane region" description="Helical" evidence="10">
    <location>
        <begin position="341"/>
        <end position="363"/>
    </location>
</feature>
<evidence type="ECO:0000259" key="11">
    <source>
        <dbReference type="PROSITE" id="PS50011"/>
    </source>
</evidence>
<evidence type="ECO:0000256" key="6">
    <source>
        <dbReference type="ARBA" id="ARBA00022840"/>
    </source>
</evidence>
<dbReference type="Proteomes" id="UP000000268">
    <property type="component" value="Chromosome"/>
</dbReference>
<dbReference type="InterPro" id="IPR000719">
    <property type="entry name" value="Prot_kinase_dom"/>
</dbReference>
<dbReference type="EMBL" id="CP000828">
    <property type="protein sequence ID" value="ABW29298.1"/>
    <property type="molecule type" value="Genomic_DNA"/>
</dbReference>
<evidence type="ECO:0000256" key="2">
    <source>
        <dbReference type="ARBA" id="ARBA00022527"/>
    </source>
</evidence>
<keyword evidence="10" id="KW-0812">Transmembrane</keyword>
<evidence type="ECO:0000256" key="5">
    <source>
        <dbReference type="ARBA" id="ARBA00022777"/>
    </source>
</evidence>
<dbReference type="PROSITE" id="PS00107">
    <property type="entry name" value="PROTEIN_KINASE_ATP"/>
    <property type="match status" value="1"/>
</dbReference>
<dbReference type="InterPro" id="IPR017441">
    <property type="entry name" value="Protein_kinase_ATP_BS"/>
</dbReference>
<protein>
    <recommendedName>
        <fullName evidence="1">non-specific serine/threonine protein kinase</fullName>
        <ecNumber evidence="1">2.7.11.1</ecNumber>
    </recommendedName>
</protein>
<evidence type="ECO:0000256" key="3">
    <source>
        <dbReference type="ARBA" id="ARBA00022679"/>
    </source>
</evidence>
<dbReference type="SUPFAM" id="SSF56112">
    <property type="entry name" value="Protein kinase-like (PK-like)"/>
    <property type="match status" value="1"/>
</dbReference>
<evidence type="ECO:0000256" key="7">
    <source>
        <dbReference type="ARBA" id="ARBA00047899"/>
    </source>
</evidence>
<dbReference type="AlphaFoldDB" id="B0CDU6"/>
<name>B0CDU6_ACAM1</name>
<keyword evidence="10" id="KW-1133">Transmembrane helix</keyword>
<accession>B0CDU6</accession>
<dbReference type="InterPro" id="IPR011009">
    <property type="entry name" value="Kinase-like_dom_sf"/>
</dbReference>
<dbReference type="PANTHER" id="PTHR24363:SF0">
    <property type="entry name" value="SERINE_THREONINE KINASE LIKE DOMAIN CONTAINING 1"/>
    <property type="match status" value="1"/>
</dbReference>
<evidence type="ECO:0000256" key="4">
    <source>
        <dbReference type="ARBA" id="ARBA00022741"/>
    </source>
</evidence>
<dbReference type="CDD" id="cd14014">
    <property type="entry name" value="STKc_PknB_like"/>
    <property type="match status" value="1"/>
</dbReference>
<dbReference type="SMART" id="SM00220">
    <property type="entry name" value="S_TKc"/>
    <property type="match status" value="1"/>
</dbReference>
<comment type="catalytic activity">
    <reaction evidence="8">
        <text>L-seryl-[protein] + ATP = O-phospho-L-seryl-[protein] + ADP + H(+)</text>
        <dbReference type="Rhea" id="RHEA:17989"/>
        <dbReference type="Rhea" id="RHEA-COMP:9863"/>
        <dbReference type="Rhea" id="RHEA-COMP:11604"/>
        <dbReference type="ChEBI" id="CHEBI:15378"/>
        <dbReference type="ChEBI" id="CHEBI:29999"/>
        <dbReference type="ChEBI" id="CHEBI:30616"/>
        <dbReference type="ChEBI" id="CHEBI:83421"/>
        <dbReference type="ChEBI" id="CHEBI:456216"/>
        <dbReference type="EC" id="2.7.11.1"/>
    </reaction>
</comment>
<keyword evidence="5 12" id="KW-0418">Kinase</keyword>
<evidence type="ECO:0000256" key="10">
    <source>
        <dbReference type="SAM" id="Phobius"/>
    </source>
</evidence>
<dbReference type="KEGG" id="amr:AM1_4319"/>
<organism evidence="12 13">
    <name type="scientific">Acaryochloris marina (strain MBIC 11017)</name>
    <dbReference type="NCBI Taxonomy" id="329726"/>
    <lineage>
        <taxon>Bacteria</taxon>
        <taxon>Bacillati</taxon>
        <taxon>Cyanobacteriota</taxon>
        <taxon>Cyanophyceae</taxon>
        <taxon>Acaryochloridales</taxon>
        <taxon>Acaryochloridaceae</taxon>
        <taxon>Acaryochloris</taxon>
    </lineage>
</organism>
<dbReference type="GO" id="GO:0005524">
    <property type="term" value="F:ATP binding"/>
    <property type="evidence" value="ECO:0007669"/>
    <property type="project" value="UniProtKB-UniRule"/>
</dbReference>
<dbReference type="EC" id="2.7.11.1" evidence="1"/>
<comment type="catalytic activity">
    <reaction evidence="7">
        <text>L-threonyl-[protein] + ATP = O-phospho-L-threonyl-[protein] + ADP + H(+)</text>
        <dbReference type="Rhea" id="RHEA:46608"/>
        <dbReference type="Rhea" id="RHEA-COMP:11060"/>
        <dbReference type="Rhea" id="RHEA-COMP:11605"/>
        <dbReference type="ChEBI" id="CHEBI:15378"/>
        <dbReference type="ChEBI" id="CHEBI:30013"/>
        <dbReference type="ChEBI" id="CHEBI:30616"/>
        <dbReference type="ChEBI" id="CHEBI:61977"/>
        <dbReference type="ChEBI" id="CHEBI:456216"/>
        <dbReference type="EC" id="2.7.11.1"/>
    </reaction>
</comment>
<dbReference type="HOGENOM" id="CLU_000288_135_7_3"/>